<proteinExistence type="inferred from homology"/>
<evidence type="ECO:0000259" key="2">
    <source>
        <dbReference type="Pfam" id="PF00437"/>
    </source>
</evidence>
<evidence type="ECO:0000256" key="1">
    <source>
        <dbReference type="ARBA" id="ARBA00006611"/>
    </source>
</evidence>
<dbReference type="InterPro" id="IPR050921">
    <property type="entry name" value="T4SS_GSP_E_ATPase"/>
</dbReference>
<evidence type="ECO:0000313" key="3">
    <source>
        <dbReference type="EMBL" id="HIH09319.1"/>
    </source>
</evidence>
<feature type="domain" description="Bacterial type II secretion system protein E" evidence="2">
    <location>
        <begin position="127"/>
        <end position="389"/>
    </location>
</feature>
<dbReference type="Pfam" id="PF00437">
    <property type="entry name" value="T2SSE"/>
    <property type="match status" value="1"/>
</dbReference>
<comment type="caution">
    <text evidence="3">The sequence shown here is derived from an EMBL/GenBank/DDBJ whole genome shotgun (WGS) entry which is preliminary data.</text>
</comment>
<dbReference type="SUPFAM" id="SSF52540">
    <property type="entry name" value="P-loop containing nucleoside triphosphate hydrolases"/>
    <property type="match status" value="1"/>
</dbReference>
<dbReference type="InterPro" id="IPR001482">
    <property type="entry name" value="T2SS/T4SS_dom"/>
</dbReference>
<sequence length="510" mass="57456">MKEWKGELVAQNEFASIFEGFPFYYYEVKEPQLSQQEQKLVVSLTNAVLGKWSMEEGGPFSAEFISQFKEKVLKPVTFSEAQEYLVHVEDFEAIKLPLIAMLRDFFPLEKNQSAVAELVLSNSIGYGPLAPLIADPSLEEIMLNGYDRPVFVFHKQYAHCRTNVFPTARKNLDGLLQKIAKSVGKDFDADHPLLDARLPDGNRANATFPFVTPFGPSLTIRKFSNIPLTIVDLIANKTFTSELAAFIWVMVEGFGIEPMNIIVTGGAGSGKTSTLNAIAAFIRYPERIVSIEDTLEIQLGSRQNWVQMESRPQMKGQSGVSMDDLLKNALRMRPDRIVVGEVRGSEAQTLFAAMDTGHKGILGTLHSNSAKEMLLRLRSEPMAVPESMIPLLNIILVQYRMYVKGRGIERRVLSVTEVSSMDGKPLLGNIYEWDRKTDVIGRTDIPAALLDLLALKTMRTKKDIDREITVRKRIIEWMLRSNVRAPADVEMVIQQYYYNPDSLLQKILAE</sequence>
<dbReference type="PANTHER" id="PTHR30486:SF15">
    <property type="entry name" value="TYPE II_IV SECRETION SYSTEM ATPASE"/>
    <property type="match status" value="1"/>
</dbReference>
<evidence type="ECO:0000313" key="4">
    <source>
        <dbReference type="Proteomes" id="UP000565078"/>
    </source>
</evidence>
<reference evidence="4" key="1">
    <citation type="journal article" date="2020" name="bioRxiv">
        <title>A rank-normalized archaeal taxonomy based on genome phylogeny resolves widespread incomplete and uneven classifications.</title>
        <authorList>
            <person name="Rinke C."/>
            <person name="Chuvochina M."/>
            <person name="Mussig A.J."/>
            <person name="Chaumeil P.-A."/>
            <person name="Waite D.W."/>
            <person name="Whitman W.B."/>
            <person name="Parks D.H."/>
            <person name="Hugenholtz P."/>
        </authorList>
    </citation>
    <scope>NUCLEOTIDE SEQUENCE [LARGE SCALE GENOMIC DNA]</scope>
</reference>
<dbReference type="InterPro" id="IPR027417">
    <property type="entry name" value="P-loop_NTPase"/>
</dbReference>
<protein>
    <submittedName>
        <fullName evidence="3">CpaF family protein</fullName>
    </submittedName>
</protein>
<dbReference type="Gene3D" id="3.40.50.300">
    <property type="entry name" value="P-loop containing nucleotide triphosphate hydrolases"/>
    <property type="match status" value="1"/>
</dbReference>
<dbReference type="Gene3D" id="3.30.450.380">
    <property type="match status" value="1"/>
</dbReference>
<organism evidence="3 4">
    <name type="scientific">Candidatus Iainarchaeum sp</name>
    <dbReference type="NCBI Taxonomy" id="3101447"/>
    <lineage>
        <taxon>Archaea</taxon>
        <taxon>Candidatus Iainarchaeota</taxon>
        <taxon>Candidatus Iainarchaeia</taxon>
        <taxon>Candidatus Iainarchaeales</taxon>
        <taxon>Candidatus Iainarchaeaceae</taxon>
        <taxon>Candidatus Iainarchaeum</taxon>
    </lineage>
</organism>
<comment type="similarity">
    <text evidence="1">Belongs to the GSP E family.</text>
</comment>
<dbReference type="AlphaFoldDB" id="A0A7J4IYH9"/>
<name>A0A7J4IYH9_9ARCH</name>
<dbReference type="CDD" id="cd01130">
    <property type="entry name" value="VirB11-like_ATPase"/>
    <property type="match status" value="1"/>
</dbReference>
<accession>A0A7J4IYH9</accession>
<dbReference type="GO" id="GO:0016887">
    <property type="term" value="F:ATP hydrolysis activity"/>
    <property type="evidence" value="ECO:0007669"/>
    <property type="project" value="InterPro"/>
</dbReference>
<dbReference type="EMBL" id="DUGC01000030">
    <property type="protein sequence ID" value="HIH09319.1"/>
    <property type="molecule type" value="Genomic_DNA"/>
</dbReference>
<gene>
    <name evidence="3" type="ORF">HA254_01475</name>
</gene>
<dbReference type="PANTHER" id="PTHR30486">
    <property type="entry name" value="TWITCHING MOTILITY PROTEIN PILT"/>
    <property type="match status" value="1"/>
</dbReference>
<dbReference type="Proteomes" id="UP000565078">
    <property type="component" value="Unassembled WGS sequence"/>
</dbReference>